<dbReference type="Gene3D" id="2.60.120.10">
    <property type="entry name" value="Jelly Rolls"/>
    <property type="match status" value="1"/>
</dbReference>
<dbReference type="InterPro" id="IPR011051">
    <property type="entry name" value="RmlC_Cupin_sf"/>
</dbReference>
<evidence type="ECO:0000256" key="5">
    <source>
        <dbReference type="ARBA" id="ARBA00029758"/>
    </source>
</evidence>
<dbReference type="GO" id="GO:0008830">
    <property type="term" value="F:dTDP-4-dehydrorhamnose 3,5-epimerase activity"/>
    <property type="evidence" value="ECO:0007669"/>
    <property type="project" value="UniProtKB-EC"/>
</dbReference>
<organism evidence="10 11">
    <name type="scientific">Geobacter argillaceus</name>
    <dbReference type="NCBI Taxonomy" id="345631"/>
    <lineage>
        <taxon>Bacteria</taxon>
        <taxon>Pseudomonadati</taxon>
        <taxon>Thermodesulfobacteriota</taxon>
        <taxon>Desulfuromonadia</taxon>
        <taxon>Geobacterales</taxon>
        <taxon>Geobacteraceae</taxon>
        <taxon>Geobacter</taxon>
    </lineage>
</organism>
<evidence type="ECO:0000313" key="11">
    <source>
        <dbReference type="Proteomes" id="UP000319449"/>
    </source>
</evidence>
<feature type="region of interest" description="Disordered" evidence="9">
    <location>
        <begin position="144"/>
        <end position="163"/>
    </location>
</feature>
<dbReference type="GO" id="GO:0005829">
    <property type="term" value="C:cytosol"/>
    <property type="evidence" value="ECO:0007669"/>
    <property type="project" value="TreeGrafter"/>
</dbReference>
<evidence type="ECO:0000256" key="2">
    <source>
        <dbReference type="ARBA" id="ARBA00001997"/>
    </source>
</evidence>
<sequence length="163" mass="18398">MKGAITTFQKGKIHDVVIRPLTKYLDERGWLAELFRADETAPEQMPVMAYFSMTQPGVARGPHEHVDQTDYFCFMGPSNFKVYLWDSREDSSTCGVKQFFYAGVDSPLMVIVPPGVVHAYRNIGMENGLVFNAPNRLYAGEGKRSPVDEIRHEEESGSTFILD</sequence>
<comment type="function">
    <text evidence="2">Catalyzes the epimerization of the C3' and C5'positions of dTDP-6-deoxy-D-xylo-4-hexulose, forming dTDP-6-deoxy-L-lyxo-4-hexulose.</text>
</comment>
<evidence type="ECO:0000256" key="6">
    <source>
        <dbReference type="ARBA" id="ARBA00031424"/>
    </source>
</evidence>
<evidence type="ECO:0000256" key="9">
    <source>
        <dbReference type="SAM" id="MobiDB-lite"/>
    </source>
</evidence>
<dbReference type="Proteomes" id="UP000319449">
    <property type="component" value="Unassembled WGS sequence"/>
</dbReference>
<feature type="site" description="Participates in a stacking interaction with the thymidine ring of dTDP-4-oxo-6-deoxyglucose" evidence="8">
    <location>
        <position position="138"/>
    </location>
</feature>
<accession>A0A562VNF9</accession>
<dbReference type="RefSeq" id="WP_246125811.1">
    <property type="nucleotide sequence ID" value="NZ_VLLN01000009.1"/>
</dbReference>
<comment type="caution">
    <text evidence="10">The sequence shown here is derived from an EMBL/GenBank/DDBJ whole genome shotgun (WGS) entry which is preliminary data.</text>
</comment>
<dbReference type="AlphaFoldDB" id="A0A562VNF9"/>
<keyword evidence="11" id="KW-1185">Reference proteome</keyword>
<dbReference type="GO" id="GO:0019305">
    <property type="term" value="P:dTDP-rhamnose biosynthetic process"/>
    <property type="evidence" value="ECO:0007669"/>
    <property type="project" value="TreeGrafter"/>
</dbReference>
<name>A0A562VNF9_9BACT</name>
<dbReference type="InterPro" id="IPR014710">
    <property type="entry name" value="RmlC-like_jellyroll"/>
</dbReference>
<feature type="compositionally biased region" description="Basic and acidic residues" evidence="9">
    <location>
        <begin position="144"/>
        <end position="155"/>
    </location>
</feature>
<evidence type="ECO:0000256" key="4">
    <source>
        <dbReference type="ARBA" id="ARBA00019595"/>
    </source>
</evidence>
<dbReference type="PANTHER" id="PTHR21047">
    <property type="entry name" value="DTDP-6-DEOXY-D-GLUCOSE-3,5 EPIMERASE"/>
    <property type="match status" value="1"/>
</dbReference>
<evidence type="ECO:0000256" key="3">
    <source>
        <dbReference type="ARBA" id="ARBA00012098"/>
    </source>
</evidence>
<evidence type="ECO:0000313" key="10">
    <source>
        <dbReference type="EMBL" id="TWJ19439.1"/>
    </source>
</evidence>
<evidence type="ECO:0000256" key="7">
    <source>
        <dbReference type="ARBA" id="ARBA00033311"/>
    </source>
</evidence>
<dbReference type="EC" id="5.1.3.13" evidence="3"/>
<evidence type="ECO:0000256" key="1">
    <source>
        <dbReference type="ARBA" id="ARBA00001298"/>
    </source>
</evidence>
<dbReference type="GO" id="GO:0000271">
    <property type="term" value="P:polysaccharide biosynthetic process"/>
    <property type="evidence" value="ECO:0007669"/>
    <property type="project" value="TreeGrafter"/>
</dbReference>
<dbReference type="SUPFAM" id="SSF51182">
    <property type="entry name" value="RmlC-like cupins"/>
    <property type="match status" value="1"/>
</dbReference>
<comment type="catalytic activity">
    <reaction evidence="1">
        <text>dTDP-4-dehydro-6-deoxy-alpha-D-glucose = dTDP-4-dehydro-beta-L-rhamnose</text>
        <dbReference type="Rhea" id="RHEA:16969"/>
        <dbReference type="ChEBI" id="CHEBI:57649"/>
        <dbReference type="ChEBI" id="CHEBI:62830"/>
        <dbReference type="EC" id="5.1.3.13"/>
    </reaction>
</comment>
<evidence type="ECO:0000256" key="8">
    <source>
        <dbReference type="PIRSR" id="PIRSR600888-3"/>
    </source>
</evidence>
<dbReference type="PANTHER" id="PTHR21047:SF2">
    <property type="entry name" value="THYMIDINE DIPHOSPHO-4-KETO-RHAMNOSE 3,5-EPIMERASE"/>
    <property type="match status" value="1"/>
</dbReference>
<gene>
    <name evidence="10" type="ORF">JN12_01855</name>
</gene>
<protein>
    <recommendedName>
        <fullName evidence="4">dTDP-4-dehydrorhamnose 3,5-epimerase</fullName>
        <ecNumber evidence="3">5.1.3.13</ecNumber>
    </recommendedName>
    <alternativeName>
        <fullName evidence="6">Thymidine diphospho-4-keto-rhamnose 3,5-epimerase</fullName>
    </alternativeName>
    <alternativeName>
        <fullName evidence="5">dTDP-4-keto-6-deoxyglucose 3,5-epimerase</fullName>
    </alternativeName>
    <alternativeName>
        <fullName evidence="7">dTDP-6-deoxy-D-xylo-4-hexulose 3,5-epimerase</fullName>
    </alternativeName>
</protein>
<proteinExistence type="predicted"/>
<dbReference type="InterPro" id="IPR000888">
    <property type="entry name" value="RmlC-like"/>
</dbReference>
<dbReference type="EMBL" id="VLLN01000009">
    <property type="protein sequence ID" value="TWJ19439.1"/>
    <property type="molecule type" value="Genomic_DNA"/>
</dbReference>
<reference evidence="10 11" key="1">
    <citation type="submission" date="2019-07" db="EMBL/GenBank/DDBJ databases">
        <title>Genomic Encyclopedia of Archaeal and Bacterial Type Strains, Phase II (KMG-II): from individual species to whole genera.</title>
        <authorList>
            <person name="Goeker M."/>
        </authorList>
    </citation>
    <scope>NUCLEOTIDE SEQUENCE [LARGE SCALE GENOMIC DNA]</scope>
    <source>
        <strain evidence="10 11">ATCC BAA-1139</strain>
    </source>
</reference>
<dbReference type="Pfam" id="PF00908">
    <property type="entry name" value="dTDP_sugar_isom"/>
    <property type="match status" value="1"/>
</dbReference>